<dbReference type="InterPro" id="IPR002156">
    <property type="entry name" value="RNaseH_domain"/>
</dbReference>
<proteinExistence type="predicted"/>
<feature type="chain" id="PRO_5010217953" evidence="2">
    <location>
        <begin position="29"/>
        <end position="2029"/>
    </location>
</feature>
<feature type="domain" description="RNase H type-1" evidence="3">
    <location>
        <begin position="1192"/>
        <end position="1328"/>
    </location>
</feature>
<evidence type="ECO:0000313" key="5">
    <source>
        <dbReference type="Proteomes" id="UP000186817"/>
    </source>
</evidence>
<dbReference type="InterPro" id="IPR043502">
    <property type="entry name" value="DNA/RNA_pol_sf"/>
</dbReference>
<feature type="region of interest" description="Disordered" evidence="1">
    <location>
        <begin position="1978"/>
        <end position="2029"/>
    </location>
</feature>
<evidence type="ECO:0000259" key="3">
    <source>
        <dbReference type="PROSITE" id="PS50879"/>
    </source>
</evidence>
<reference evidence="4 5" key="1">
    <citation type="submission" date="2016-02" db="EMBL/GenBank/DDBJ databases">
        <title>Genome analysis of coral dinoflagellate symbionts highlights evolutionary adaptations to a symbiotic lifestyle.</title>
        <authorList>
            <person name="Aranda M."/>
            <person name="Li Y."/>
            <person name="Liew Y.J."/>
            <person name="Baumgarten S."/>
            <person name="Simakov O."/>
            <person name="Wilson M."/>
            <person name="Piel J."/>
            <person name="Ashoor H."/>
            <person name="Bougouffa S."/>
            <person name="Bajic V.B."/>
            <person name="Ryu T."/>
            <person name="Ravasi T."/>
            <person name="Bayer T."/>
            <person name="Micklem G."/>
            <person name="Kim H."/>
            <person name="Bhak J."/>
            <person name="Lajeunesse T.C."/>
            <person name="Voolstra C.R."/>
        </authorList>
    </citation>
    <scope>NUCLEOTIDE SEQUENCE [LARGE SCALE GENOMIC DNA]</scope>
    <source>
        <strain evidence="4 5">CCMP2467</strain>
    </source>
</reference>
<dbReference type="InterPro" id="IPR036691">
    <property type="entry name" value="Endo/exonu/phosph_ase_sf"/>
</dbReference>
<keyword evidence="2" id="KW-0732">Signal</keyword>
<dbReference type="Pfam" id="PF13475">
    <property type="entry name" value="DUF4116"/>
    <property type="match status" value="1"/>
</dbReference>
<dbReference type="EMBL" id="LSRX01001276">
    <property type="protein sequence ID" value="OLP81479.1"/>
    <property type="molecule type" value="Genomic_DNA"/>
</dbReference>
<dbReference type="SUPFAM" id="SSF53098">
    <property type="entry name" value="Ribonuclease H-like"/>
    <property type="match status" value="1"/>
</dbReference>
<dbReference type="InterPro" id="IPR012337">
    <property type="entry name" value="RNaseH-like_sf"/>
</dbReference>
<dbReference type="Pfam" id="PF00078">
    <property type="entry name" value="RVT_1"/>
    <property type="match status" value="1"/>
</dbReference>
<name>A0A1Q9CEW3_SYMMI</name>
<dbReference type="SUPFAM" id="SSF56219">
    <property type="entry name" value="DNase I-like"/>
    <property type="match status" value="1"/>
</dbReference>
<dbReference type="InterPro" id="IPR036397">
    <property type="entry name" value="RNaseH_sf"/>
</dbReference>
<feature type="compositionally biased region" description="Basic and acidic residues" evidence="1">
    <location>
        <begin position="1978"/>
        <end position="1988"/>
    </location>
</feature>
<keyword evidence="4" id="KW-0808">Transferase</keyword>
<evidence type="ECO:0000256" key="2">
    <source>
        <dbReference type="SAM" id="SignalP"/>
    </source>
</evidence>
<feature type="signal peptide" evidence="2">
    <location>
        <begin position="1"/>
        <end position="28"/>
    </location>
</feature>
<protein>
    <submittedName>
        <fullName evidence="4">LINE-1 reverse transcriptase-like</fullName>
    </submittedName>
</protein>
<dbReference type="InterPro" id="IPR000477">
    <property type="entry name" value="RT_dom"/>
</dbReference>
<dbReference type="OrthoDB" id="408060at2759"/>
<dbReference type="PROSITE" id="PS50879">
    <property type="entry name" value="RNASE_H_1"/>
    <property type="match status" value="1"/>
</dbReference>
<dbReference type="InterPro" id="IPR025197">
    <property type="entry name" value="DUF4116"/>
</dbReference>
<feature type="compositionally biased region" description="Acidic residues" evidence="1">
    <location>
        <begin position="1994"/>
        <end position="2007"/>
    </location>
</feature>
<dbReference type="Proteomes" id="UP000186817">
    <property type="component" value="Unassembled WGS sequence"/>
</dbReference>
<sequence length="2029" mass="226195">MPHRFAPRFGWFWRFFISVAFVLQPANTLHLLSPASLRVGEAENPGPHFLLGTSNPTGLRSKEPLAVELGPGLWHFSETQLSAVTQKSCSGSLRSLARAQSRQVRITTGAPVALRPNSLWAGAWSGVLTMSDFPSRPLQLHWGSDAFASGRIQATFHCVGTLPVITANIYGYPAGPTFPDARERTDLLLEVLTREIVLGRTGVRAIVGDYNHHPDVLQQISIWRMHGWQEVQIIASERWGQTPQPTSKGAAFRDHIFVSPEAAALLNAVEVRDIFAEHSTVIASLSLDGVLQAQTWPLPSEIPWAHIDITAWQASAPASGANSTDATTWLKQFAAGFEVKRWFQQLRRLQSLVHALKAKGFQAGFAKWWQHRHIKLQGSPTTLPDCVPDLRIASLCFTDFRENFRKFEAWSTRQRHSVLRERYAHDRNLLFRDLRDDKPEQVDCLILHRTHTVLASDPDTCQVQLDSDLDTRGSSEWRLDGQPVFLTSPDQCVATVSPPQPIPVDAELEQVQYLSSVVDICQEFVCLWGPRWQKHQDIPLEHWNRVLNFAAAHLPTGHFDLPPLCLQSWKQALKHFRPRAARGPDGFALADLQNMPDSLAVELLGFLTSIEAGVQVWPEQWLLGFVCGLKKPNGASGAEGYRPIVLLSIVYRCWSGLRARQLLKHFKDVLPATALGFLPGRETTDFWWQLEAIIELSCQGGLELCGFSTDIVKAFNALPREPIWRIAAQIGFPSSVLVPWRDFLCRLQRRFLIRQCVSEPLLSHAGFPEGCALSTTAMNIACLVFHRYLEVFGRGISPHSYVDNWACTAPSVGQLAHGLNLCSCVMDLLELTPDEGKTYVWAVQPDSRKQLKALGLPLCTHARELGGVLSFGRATRNLALVERCQSTKDLFARLRRSPAPLKQKLSALPLKFWARALHGISICPLAEAQVHSLRCSATKALKINPAGSSSTLRLSIHSNLNADPGFYQLWVTICDLRRMCTKHDSALQMWTSFIGGFHGELQHGPFSKLLSVLNRIGWQVTCPPRVVDQHGLALNLLQVPSLTLRRLLEQAWLDQTATEHRHRKTMHDLWGIDRALLRHLEKGLPPLQLARLNALRSGAFLFDDAHSKFELSLTGLCVQCGVADTPEHRICWCPRFQQARIGVEWVCQLWPELPSCTTHHLLAPTSPHVPLIQKCLQELPDLSGNFASSVCCAGFQHLLTDGSCIYPDIPELALASWGVVHAGTEQIIGCGPVPGLSQTIPRAELWAAICSLKWGLWLHVPIIIWSDSAYVVRGIRACLAGQYTPPRDNMDLWALAQELVEQYALGDLQEWLAFWNDKADRLAVRTNLNRDCTLAAAHQAAVSRHFKQAETLDALFLVYSRIADFTSSSPSRQRPETEFVHVDAVGDALPDAAMSMRFAEELPVDWQHQVSQACQAFPGRFVLKTFEFLYEQDSASQDVYRLSWLELVVMFLSSYSDSFPVRHLASGAWVDAASSPFSKAVIHSATNILPSEQRLVFRTELLDDRDLLHGVLREVLCADETAENALELHLVRCPPVAQTKPAGLQRNREDMLEAVRNNWRQLGEAEAAWRRDREIVLAAVCQDCMALQFASEDLREDPEIIMAALRQSGTALGFVRGRIKEDPEVLSMAIGDHLQTPLNAEHADRLGTAVLLDTTFNVTGIHCHERANSTGHAHYIIGSAQVELMAGPGGSLLFRHSGDPHGKAEPVMSLFHHQARQHKHTDRFESVMFSLYVNGFAFSTLDGREASVSLSPFSLIRNCRFQSGECSRLKSFKVSLQEPDPCCYFAVRSTEEREAEEERSEWVLGLSHTILLIIDSLLPVAELSCDPVPGCPQTQRRLLAGYLIHRDDAEAVSVVYCELQAPLGPRASLVMYENELCKGSMMEIAIFETSVCCDVVGINCSCFVVEGHHFACQSSSERKLWLRALSNLKVKLQNKAPEPSAEELLHFRSAIRENIVTLEATQEPRIARTPLLKSLEKPSRTLHSRDKLQAGCNGDEDIPEATGDDELSQAKAGYGNGPNSNGRSHPVSL</sequence>
<keyword evidence="4" id="KW-0548">Nucleotidyltransferase</keyword>
<dbReference type="PANTHER" id="PTHR19446">
    <property type="entry name" value="REVERSE TRANSCRIPTASES"/>
    <property type="match status" value="1"/>
</dbReference>
<dbReference type="GO" id="GO:0003964">
    <property type="term" value="F:RNA-directed DNA polymerase activity"/>
    <property type="evidence" value="ECO:0007669"/>
    <property type="project" value="UniProtKB-KW"/>
</dbReference>
<dbReference type="GO" id="GO:0003676">
    <property type="term" value="F:nucleic acid binding"/>
    <property type="evidence" value="ECO:0007669"/>
    <property type="project" value="InterPro"/>
</dbReference>
<gene>
    <name evidence="4" type="ORF">AK812_SmicGene37972</name>
</gene>
<organism evidence="4 5">
    <name type="scientific">Symbiodinium microadriaticum</name>
    <name type="common">Dinoflagellate</name>
    <name type="synonym">Zooxanthella microadriatica</name>
    <dbReference type="NCBI Taxonomy" id="2951"/>
    <lineage>
        <taxon>Eukaryota</taxon>
        <taxon>Sar</taxon>
        <taxon>Alveolata</taxon>
        <taxon>Dinophyceae</taxon>
        <taxon>Suessiales</taxon>
        <taxon>Symbiodiniaceae</taxon>
        <taxon>Symbiodinium</taxon>
    </lineage>
</organism>
<evidence type="ECO:0000313" key="4">
    <source>
        <dbReference type="EMBL" id="OLP81479.1"/>
    </source>
</evidence>
<accession>A0A1Q9CEW3</accession>
<evidence type="ECO:0000256" key="1">
    <source>
        <dbReference type="SAM" id="MobiDB-lite"/>
    </source>
</evidence>
<comment type="caution">
    <text evidence="4">The sequence shown here is derived from an EMBL/GenBank/DDBJ whole genome shotgun (WGS) entry which is preliminary data.</text>
</comment>
<dbReference type="SUPFAM" id="SSF56672">
    <property type="entry name" value="DNA/RNA polymerases"/>
    <property type="match status" value="1"/>
</dbReference>
<keyword evidence="4" id="KW-0695">RNA-directed DNA polymerase</keyword>
<dbReference type="Gene3D" id="3.30.420.10">
    <property type="entry name" value="Ribonuclease H-like superfamily/Ribonuclease H"/>
    <property type="match status" value="1"/>
</dbReference>
<dbReference type="GO" id="GO:0004523">
    <property type="term" value="F:RNA-DNA hybrid ribonuclease activity"/>
    <property type="evidence" value="ECO:0007669"/>
    <property type="project" value="InterPro"/>
</dbReference>
<keyword evidence="5" id="KW-1185">Reference proteome</keyword>